<dbReference type="Proteomes" id="UP000292447">
    <property type="component" value="Chromosome II"/>
</dbReference>
<dbReference type="SUPFAM" id="SSF52540">
    <property type="entry name" value="P-loop containing nucleoside triphosphate hydrolases"/>
    <property type="match status" value="1"/>
</dbReference>
<evidence type="ECO:0000259" key="8">
    <source>
        <dbReference type="Pfam" id="PF13191"/>
    </source>
</evidence>
<dbReference type="InterPro" id="IPR047088">
    <property type="entry name" value="ORC5_C"/>
</dbReference>
<dbReference type="Pfam" id="PF13191">
    <property type="entry name" value="AAA_16"/>
    <property type="match status" value="1"/>
</dbReference>
<feature type="domain" description="Orc1-like AAA ATPase" evidence="8">
    <location>
        <begin position="80"/>
        <end position="228"/>
    </location>
</feature>
<evidence type="ECO:0000256" key="3">
    <source>
        <dbReference type="ARBA" id="ARBA00022705"/>
    </source>
</evidence>
<evidence type="ECO:0000256" key="5">
    <source>
        <dbReference type="ARBA" id="ARBA00022840"/>
    </source>
</evidence>
<keyword evidence="3" id="KW-0235">DNA replication</keyword>
<evidence type="ECO:0000256" key="7">
    <source>
        <dbReference type="SAM" id="MobiDB-lite"/>
    </source>
</evidence>
<keyword evidence="5" id="KW-0067">ATP-binding</keyword>
<evidence type="ECO:0000259" key="9">
    <source>
        <dbReference type="Pfam" id="PF14630"/>
    </source>
</evidence>
<dbReference type="Pfam" id="PF21639">
    <property type="entry name" value="ORC5_lid"/>
    <property type="match status" value="1"/>
</dbReference>
<dbReference type="STRING" id="2163413.A0A4P6XMU8"/>
<dbReference type="GO" id="GO:0006270">
    <property type="term" value="P:DNA replication initiation"/>
    <property type="evidence" value="ECO:0007669"/>
    <property type="project" value="TreeGrafter"/>
</dbReference>
<dbReference type="InterPro" id="IPR041664">
    <property type="entry name" value="AAA_16"/>
</dbReference>
<sequence length="568" mass="65506">MSTISAKKKKKKKKKKTLDLFDDHRLNSRVHINPGENQQLLGVPHPNPRVSRDHQVYSRIQSPPSIPISSMDRTEYVEFRENEQDLLSSFITEDAHSLAANVIVLGYKSVGKTHVVLRHLANIGIRHTVVNCDEYVTQKILLQNCLSQIRVDSGIDLSTYQQRFTYRGLEAARLSLLCETFSHFLMALEQFVEETEYSEPHVLVLDRFDVCLENTDELFRQFVKFREYSSIRNISVIYIIAHDEPKEIATLNVPRVRFAPYSIEQAAHIITQNPFPEVLEGKIDTSFWTNFAKLVVDLFYGYTGSDLFLLRNICTNLWPKFVSMVDMGREQNDFLAIYRELKDEIVKDDVINNCTVTMYENGFLEEQASVPLSDLPFHSKYILIAAYLASYTEQKHDPQLFSRLKSLKRSFKRSPRKPATNSPGSSPGKSLSLAPNSPVKKSNIDSRLLLASYFDLERMKAILSVIYRNESLTLSRDNREYFNLYLELSERDLAKKENEFNTFTLNKSVDINTQIATLEGLGLIVRTYSKDPLSTKIRWKCNVSWDVIDGLAQDVKFPLRNYSIEKYT</sequence>
<comment type="subcellular location">
    <subcellularLocation>
        <location evidence="1">Nucleus</location>
    </subcellularLocation>
</comment>
<dbReference type="InterPro" id="IPR048866">
    <property type="entry name" value="ORC5_lid"/>
</dbReference>
<name>A0A4P6XMU8_9ASCO</name>
<dbReference type="AlphaFoldDB" id="A0A4P6XMU8"/>
<evidence type="ECO:0000313" key="11">
    <source>
        <dbReference type="EMBL" id="QBM87338.1"/>
    </source>
</evidence>
<evidence type="ECO:0000259" key="10">
    <source>
        <dbReference type="Pfam" id="PF21639"/>
    </source>
</evidence>
<dbReference type="GO" id="GO:0003688">
    <property type="term" value="F:DNA replication origin binding"/>
    <property type="evidence" value="ECO:0007669"/>
    <property type="project" value="TreeGrafter"/>
</dbReference>
<dbReference type="Pfam" id="PF14630">
    <property type="entry name" value="ORC5_C"/>
    <property type="match status" value="1"/>
</dbReference>
<comment type="similarity">
    <text evidence="2">Belongs to the ORC5 family.</text>
</comment>
<dbReference type="EMBL" id="CP034457">
    <property type="protein sequence ID" value="QBM87338.1"/>
    <property type="molecule type" value="Genomic_DNA"/>
</dbReference>
<protein>
    <submittedName>
        <fullName evidence="11">Origin recognition complex subunit 5</fullName>
    </submittedName>
</protein>
<evidence type="ECO:0000256" key="4">
    <source>
        <dbReference type="ARBA" id="ARBA00022741"/>
    </source>
</evidence>
<evidence type="ECO:0000313" key="12">
    <source>
        <dbReference type="Proteomes" id="UP000292447"/>
    </source>
</evidence>
<proteinExistence type="inferred from homology"/>
<dbReference type="InterPro" id="IPR020796">
    <property type="entry name" value="ORC5"/>
</dbReference>
<keyword evidence="6" id="KW-0539">Nucleus</keyword>
<dbReference type="Gene3D" id="3.40.50.300">
    <property type="entry name" value="P-loop containing nucleotide triphosphate hydrolases"/>
    <property type="match status" value="1"/>
</dbReference>
<gene>
    <name evidence="11" type="primary">MPUL0B05400</name>
    <name evidence="11" type="ORF">METSCH_B05400</name>
</gene>
<accession>A0A4P6XMU8</accession>
<keyword evidence="12" id="KW-1185">Reference proteome</keyword>
<keyword evidence="4" id="KW-0547">Nucleotide-binding</keyword>
<evidence type="ECO:0000256" key="1">
    <source>
        <dbReference type="ARBA" id="ARBA00004123"/>
    </source>
</evidence>
<feature type="domain" description="Origin recognition complex subunit 5 C-terminal" evidence="9">
    <location>
        <begin position="375"/>
        <end position="562"/>
    </location>
</feature>
<evidence type="ECO:0000256" key="6">
    <source>
        <dbReference type="ARBA" id="ARBA00023242"/>
    </source>
</evidence>
<dbReference type="PANTHER" id="PTHR12705">
    <property type="entry name" value="ORIGIN RECOGNITION COMPLEX SUBUNIT 5"/>
    <property type="match status" value="1"/>
</dbReference>
<feature type="domain" description="ORC5 lid" evidence="10">
    <location>
        <begin position="288"/>
        <end position="339"/>
    </location>
</feature>
<dbReference type="PANTHER" id="PTHR12705:SF0">
    <property type="entry name" value="ORIGIN RECOGNITION COMPLEX SUBUNIT 5"/>
    <property type="match status" value="1"/>
</dbReference>
<reference evidence="12" key="1">
    <citation type="submission" date="2019-03" db="EMBL/GenBank/DDBJ databases">
        <title>Snf2 controls pulcherriminic acid biosynthesis and connects pigmentation and antifungal activity of the yeast Metschnikowia pulcherrima.</title>
        <authorList>
            <person name="Gore-Lloyd D."/>
            <person name="Sumann I."/>
            <person name="Brachmann A.O."/>
            <person name="Schneeberger K."/>
            <person name="Ortiz-Merino R.A."/>
            <person name="Moreno-Beltran M."/>
            <person name="Schlaefli M."/>
            <person name="Kirner P."/>
            <person name="Santos Kron A."/>
            <person name="Wolfe K.H."/>
            <person name="Piel J."/>
            <person name="Ahrens C.H."/>
            <person name="Henk D."/>
            <person name="Freimoser F.M."/>
        </authorList>
    </citation>
    <scope>NUCLEOTIDE SEQUENCE [LARGE SCALE GENOMIC DNA]</scope>
    <source>
        <strain evidence="12">APC 1.2</strain>
    </source>
</reference>
<feature type="region of interest" description="Disordered" evidence="7">
    <location>
        <begin position="410"/>
        <end position="439"/>
    </location>
</feature>
<organism evidence="11 12">
    <name type="scientific">Metschnikowia aff. pulcherrima</name>
    <dbReference type="NCBI Taxonomy" id="2163413"/>
    <lineage>
        <taxon>Eukaryota</taxon>
        <taxon>Fungi</taxon>
        <taxon>Dikarya</taxon>
        <taxon>Ascomycota</taxon>
        <taxon>Saccharomycotina</taxon>
        <taxon>Pichiomycetes</taxon>
        <taxon>Metschnikowiaceae</taxon>
        <taxon>Metschnikowia</taxon>
    </lineage>
</organism>
<dbReference type="GO" id="GO:0005664">
    <property type="term" value="C:nuclear origin of replication recognition complex"/>
    <property type="evidence" value="ECO:0007669"/>
    <property type="project" value="TreeGrafter"/>
</dbReference>
<feature type="compositionally biased region" description="Low complexity" evidence="7">
    <location>
        <begin position="422"/>
        <end position="433"/>
    </location>
</feature>
<dbReference type="InterPro" id="IPR027417">
    <property type="entry name" value="P-loop_NTPase"/>
</dbReference>
<evidence type="ECO:0000256" key="2">
    <source>
        <dbReference type="ARBA" id="ARBA00006269"/>
    </source>
</evidence>